<evidence type="ECO:0000313" key="8">
    <source>
        <dbReference type="EMBL" id="TIH40751.1"/>
    </source>
</evidence>
<evidence type="ECO:0000256" key="4">
    <source>
        <dbReference type="ARBA" id="ARBA00012546"/>
    </source>
</evidence>
<protein>
    <recommendedName>
        <fullName evidence="5">Uronate isomerase</fullName>
        <ecNumber evidence="4">5.3.1.12</ecNumber>
    </recommendedName>
</protein>
<dbReference type="InterPro" id="IPR003766">
    <property type="entry name" value="Uronate_isomerase"/>
</dbReference>
<dbReference type="Pfam" id="PF02614">
    <property type="entry name" value="UxaC"/>
    <property type="match status" value="2"/>
</dbReference>
<dbReference type="GO" id="GO:0008880">
    <property type="term" value="F:glucuronate isomerase activity"/>
    <property type="evidence" value="ECO:0007669"/>
    <property type="project" value="UniProtKB-EC"/>
</dbReference>
<proteinExistence type="inferred from homology"/>
<dbReference type="EC" id="5.3.1.12" evidence="4"/>
<dbReference type="SUPFAM" id="SSF51556">
    <property type="entry name" value="Metallo-dependent hydrolases"/>
    <property type="match status" value="1"/>
</dbReference>
<dbReference type="Gene3D" id="3.20.20.140">
    <property type="entry name" value="Metal-dependent hydrolases"/>
    <property type="match status" value="1"/>
</dbReference>
<keyword evidence="6 8" id="KW-0413">Isomerase</keyword>
<dbReference type="Gene3D" id="1.10.2020.10">
    <property type="entry name" value="uronate isomerase, domain 2, chain A"/>
    <property type="match status" value="1"/>
</dbReference>
<dbReference type="NCBIfam" id="NF002794">
    <property type="entry name" value="PRK02925.1"/>
    <property type="match status" value="1"/>
</dbReference>
<evidence type="ECO:0000256" key="3">
    <source>
        <dbReference type="ARBA" id="ARBA00008397"/>
    </source>
</evidence>
<keyword evidence="9" id="KW-1185">Reference proteome</keyword>
<reference evidence="8 9" key="1">
    <citation type="journal article" date="2019" name="Microorganisms">
        <title>Systematic Affiliation and Genome Analysis of Subtercola vilae DB165(T) with Particular Emphasis on Cold Adaptation of an Isolate from a High-Altitude Cold Volcano Lake.</title>
        <authorList>
            <person name="Villalobos A.S."/>
            <person name="Wiese J."/>
            <person name="Imhoff J.F."/>
            <person name="Dorador C."/>
            <person name="Keller A."/>
            <person name="Hentschel U."/>
        </authorList>
    </citation>
    <scope>NUCLEOTIDE SEQUENCE [LARGE SCALE GENOMIC DNA]</scope>
    <source>
        <strain evidence="8 9">DB165</strain>
    </source>
</reference>
<evidence type="ECO:0000256" key="1">
    <source>
        <dbReference type="ARBA" id="ARBA00001165"/>
    </source>
</evidence>
<evidence type="ECO:0000256" key="6">
    <source>
        <dbReference type="ARBA" id="ARBA00023235"/>
    </source>
</evidence>
<feature type="region of interest" description="Disordered" evidence="7">
    <location>
        <begin position="88"/>
        <end position="109"/>
    </location>
</feature>
<evidence type="ECO:0000256" key="7">
    <source>
        <dbReference type="SAM" id="MobiDB-lite"/>
    </source>
</evidence>
<evidence type="ECO:0000313" key="9">
    <source>
        <dbReference type="Proteomes" id="UP000306192"/>
    </source>
</evidence>
<dbReference type="GO" id="GO:0042840">
    <property type="term" value="P:D-glucuronate catabolic process"/>
    <property type="evidence" value="ECO:0007669"/>
    <property type="project" value="TreeGrafter"/>
</dbReference>
<accession>A0A4T2CBP0</accession>
<dbReference type="UniPathway" id="UPA00246"/>
<sequence length="500" mass="54263">MPELRLHPDRMLTADPSTRAVARRLYATVADAPIVSPHGHVDPALFVTNRPFANPAELFITPDHYVTRLLHSLGVGLDALGLDPSDPAADRRAGARTGPAVPALAPGPTAAQDARSRAAWRELARVYPKLAGTPVRYWLDDQLAGVFGLEEQPSEANADAQYDELSAKLALPEFSPRRLLARSGIDVLATTDAPADDLGAHQALALHPGVRAAVVPTFRADRYFDPSEAGWPASLEALAEASGIDTSTYRGVVAALRDRRQYFARHGATSTDSGVVDAWAVPLDEGAAEGIHRRALSGPISEADATAYRRNMLYRMAEMSADDGLVMQLHAGVLRNHHAATFDRFGPDTGHDLPVSTEFTRPLQTLLNHFGTNPAFRLVLFTVDETSFARDIAPLAGFYPSVFVGAPWWFLDTPDAMRRFREAATDSAGFYKTSGFIDDTRALCSIGARHDLSRRIDAGHLASLVVRHQLTEDEATVIAVDLVDSIPTSTFRLEDARSRP</sequence>
<name>A0A4T2CBP0_9MICO</name>
<dbReference type="GO" id="GO:0019698">
    <property type="term" value="P:D-galacturonate catabolic process"/>
    <property type="evidence" value="ECO:0007669"/>
    <property type="project" value="TreeGrafter"/>
</dbReference>
<comment type="catalytic activity">
    <reaction evidence="1">
        <text>D-glucuronate = D-fructuronate</text>
        <dbReference type="Rhea" id="RHEA:13049"/>
        <dbReference type="ChEBI" id="CHEBI:58720"/>
        <dbReference type="ChEBI" id="CHEBI:59863"/>
        <dbReference type="EC" id="5.3.1.12"/>
    </reaction>
</comment>
<dbReference type="InterPro" id="IPR032466">
    <property type="entry name" value="Metal_Hydrolase"/>
</dbReference>
<dbReference type="AlphaFoldDB" id="A0A4T2CBP0"/>
<comment type="caution">
    <text evidence="8">The sequence shown here is derived from an EMBL/GenBank/DDBJ whole genome shotgun (WGS) entry which is preliminary data.</text>
</comment>
<evidence type="ECO:0000256" key="5">
    <source>
        <dbReference type="ARBA" id="ARBA00020555"/>
    </source>
</evidence>
<comment type="pathway">
    <text evidence="2">Carbohydrate metabolism; pentose and glucuronate interconversion.</text>
</comment>
<dbReference type="OrthoDB" id="9766564at2"/>
<organism evidence="8 9">
    <name type="scientific">Subtercola vilae</name>
    <dbReference type="NCBI Taxonomy" id="2056433"/>
    <lineage>
        <taxon>Bacteria</taxon>
        <taxon>Bacillati</taxon>
        <taxon>Actinomycetota</taxon>
        <taxon>Actinomycetes</taxon>
        <taxon>Micrococcales</taxon>
        <taxon>Microbacteriaceae</taxon>
        <taxon>Subtercola</taxon>
    </lineage>
</organism>
<dbReference type="PANTHER" id="PTHR30068:SF4">
    <property type="entry name" value="URONATE ISOMERASE"/>
    <property type="match status" value="1"/>
</dbReference>
<comment type="similarity">
    <text evidence="3">Belongs to the metallo-dependent hydrolases superfamily. Uronate isomerase family.</text>
</comment>
<dbReference type="PANTHER" id="PTHR30068">
    <property type="entry name" value="URONATE ISOMERASE"/>
    <property type="match status" value="1"/>
</dbReference>
<gene>
    <name evidence="8" type="ORF">D4765_01090</name>
</gene>
<dbReference type="RefSeq" id="WP_136640383.1">
    <property type="nucleotide sequence ID" value="NZ_QYRT01000002.1"/>
</dbReference>
<evidence type="ECO:0000256" key="2">
    <source>
        <dbReference type="ARBA" id="ARBA00004892"/>
    </source>
</evidence>
<dbReference type="EMBL" id="QYRT01000002">
    <property type="protein sequence ID" value="TIH40751.1"/>
    <property type="molecule type" value="Genomic_DNA"/>
</dbReference>
<dbReference type="Proteomes" id="UP000306192">
    <property type="component" value="Unassembled WGS sequence"/>
</dbReference>